<keyword evidence="3" id="KW-1185">Reference proteome</keyword>
<dbReference type="Ensembl" id="ENSPMGT00000015383.1">
    <property type="protein sequence ID" value="ENSPMGP00000014418.1"/>
    <property type="gene ID" value="ENSPMGG00000011814.1"/>
</dbReference>
<proteinExistence type="predicted"/>
<feature type="region of interest" description="Disordered" evidence="1">
    <location>
        <begin position="301"/>
        <end position="346"/>
    </location>
</feature>
<sequence>MRNYLGQNCTVNLNNKNLLKSCHSQTSSSSNTKNVACVVQCLQRKPSDPQNGRSNVSFALSDQQVYSTLLDKKVKSKRIRRSTRRSYPTLSSDSSAKSSDDETMIETRLDGKNAVEKAKFKMLSPEFQAKTKPSCSQKRHSLSPKALQLKTMQNVNCDRRRTVDSPMHFASSDINPFVHQWQEDEMNDSYKTPVFGSAANLSCKSPLLNSAEKRITRCLSVDNGLDRQNSPFNSHLSTYATNKGLSSTLSSVEDYRQPSQQTGEDIHAHLASLKINTTSSSKNGPVQNNSSHDEIMFVYSSEQESQARTKSQRRRTCEHSTQTDKQSRHQRSYTDGPATQRSKINIKDSSTWASMESMSAHITKLIDSTSDLLGDVQGMRNGEIRKINLNKSGNLANVSHRLMELKDTKDNATQTALNVAIQTEENEKKSHSHVNVIVEVIGSKVIAVSPDNNLVPREEIAKARERLRERTEQEKRRIQQQAMSQDCKVRLGLFFTRTLHLLHNDG</sequence>
<dbReference type="PANTHER" id="PTHR47117:SF8">
    <property type="entry name" value="KINESIN FAMILY MEMBER 16B"/>
    <property type="match status" value="1"/>
</dbReference>
<evidence type="ECO:0000256" key="1">
    <source>
        <dbReference type="SAM" id="MobiDB-lite"/>
    </source>
</evidence>
<dbReference type="AlphaFoldDB" id="A0A3B4ABK2"/>
<dbReference type="Proteomes" id="UP000261520">
    <property type="component" value="Unplaced"/>
</dbReference>
<accession>A0A3B4ABK2</accession>
<feature type="compositionally biased region" description="Polar residues" evidence="1">
    <location>
        <begin position="337"/>
        <end position="346"/>
    </location>
</feature>
<name>A0A3B4ABK2_9GOBI</name>
<protein>
    <submittedName>
        <fullName evidence="2">Uncharacterized protein</fullName>
    </submittedName>
</protein>
<dbReference type="STRING" id="409849.ENSPMGP00000014418"/>
<dbReference type="PANTHER" id="PTHR47117">
    <property type="entry name" value="STAR-RELATED LIPID TRANSFER PROTEIN 9"/>
    <property type="match status" value="1"/>
</dbReference>
<organism evidence="2 3">
    <name type="scientific">Periophthalmus magnuspinnatus</name>
    <dbReference type="NCBI Taxonomy" id="409849"/>
    <lineage>
        <taxon>Eukaryota</taxon>
        <taxon>Metazoa</taxon>
        <taxon>Chordata</taxon>
        <taxon>Craniata</taxon>
        <taxon>Vertebrata</taxon>
        <taxon>Euteleostomi</taxon>
        <taxon>Actinopterygii</taxon>
        <taxon>Neopterygii</taxon>
        <taxon>Teleostei</taxon>
        <taxon>Neoteleostei</taxon>
        <taxon>Acanthomorphata</taxon>
        <taxon>Gobiaria</taxon>
        <taxon>Gobiiformes</taxon>
        <taxon>Gobioidei</taxon>
        <taxon>Gobiidae</taxon>
        <taxon>Oxudercinae</taxon>
        <taxon>Periophthalmus</taxon>
    </lineage>
</organism>
<evidence type="ECO:0000313" key="3">
    <source>
        <dbReference type="Proteomes" id="UP000261520"/>
    </source>
</evidence>
<feature type="region of interest" description="Disordered" evidence="1">
    <location>
        <begin position="77"/>
        <end position="104"/>
    </location>
</feature>
<reference evidence="2" key="1">
    <citation type="submission" date="2025-08" db="UniProtKB">
        <authorList>
            <consortium name="Ensembl"/>
        </authorList>
    </citation>
    <scope>IDENTIFICATION</scope>
</reference>
<reference evidence="2" key="2">
    <citation type="submission" date="2025-09" db="UniProtKB">
        <authorList>
            <consortium name="Ensembl"/>
        </authorList>
    </citation>
    <scope>IDENTIFICATION</scope>
</reference>
<evidence type="ECO:0000313" key="2">
    <source>
        <dbReference type="Ensembl" id="ENSPMGP00000014418.1"/>
    </source>
</evidence>
<feature type="compositionally biased region" description="Basic and acidic residues" evidence="1">
    <location>
        <begin position="315"/>
        <end position="327"/>
    </location>
</feature>